<dbReference type="OrthoDB" id="4524286at2"/>
<reference evidence="2 3" key="1">
    <citation type="submission" date="2016-10" db="EMBL/GenBank/DDBJ databases">
        <authorList>
            <person name="de Groot N.N."/>
        </authorList>
    </citation>
    <scope>NUCLEOTIDE SEQUENCE [LARGE SCALE GENOMIC DNA]</scope>
    <source>
        <strain evidence="2 3">CGMCC 4.3143</strain>
    </source>
</reference>
<dbReference type="EMBL" id="FNBE01000008">
    <property type="protein sequence ID" value="SDG04754.1"/>
    <property type="molecule type" value="Genomic_DNA"/>
</dbReference>
<dbReference type="STRING" id="366584.SAMN05216377_108253"/>
<organism evidence="2 3">
    <name type="scientific">Pseudonocardia oroxyli</name>
    <dbReference type="NCBI Taxonomy" id="366584"/>
    <lineage>
        <taxon>Bacteria</taxon>
        <taxon>Bacillati</taxon>
        <taxon>Actinomycetota</taxon>
        <taxon>Actinomycetes</taxon>
        <taxon>Pseudonocardiales</taxon>
        <taxon>Pseudonocardiaceae</taxon>
        <taxon>Pseudonocardia</taxon>
    </lineage>
</organism>
<dbReference type="GO" id="GO:0006310">
    <property type="term" value="P:DNA recombination"/>
    <property type="evidence" value="ECO:0007669"/>
    <property type="project" value="UniProtKB-KW"/>
</dbReference>
<dbReference type="InterPro" id="IPR011010">
    <property type="entry name" value="DNA_brk_join_enz"/>
</dbReference>
<keyword evidence="3" id="KW-1185">Reference proteome</keyword>
<dbReference type="Proteomes" id="UP000198967">
    <property type="component" value="Unassembled WGS sequence"/>
</dbReference>
<gene>
    <name evidence="2" type="ORF">SAMN05216377_108253</name>
</gene>
<dbReference type="SUPFAM" id="SSF56349">
    <property type="entry name" value="DNA breaking-rejoining enzymes"/>
    <property type="match status" value="1"/>
</dbReference>
<sequence>MWLTMVTGARRGELCALRWDDVELVTGTLRVLRSIAELKTETWEKDTRTHQHRRIALDPESVTQLTAHRARTRPDGRAREVVGMDRELLDLFSSHRHAITTRIRELERAFVARVGREPAPLERTRLTQQATLATRAAKDRHGETLEQRIDRWEAETRWAVAGGFGKVVRDALAQDAGPAAEWSERDVIERALANIGEHRASWLRQDLLRAVSDELPAHLGLAPDQVRPLLEQLADRALADAVPITPPPVLADLPDELRRADGASMFERSGSARFSVAPHLVAEGVLRR</sequence>
<evidence type="ECO:0000256" key="1">
    <source>
        <dbReference type="ARBA" id="ARBA00023172"/>
    </source>
</evidence>
<name>A0A1G7R209_PSEOR</name>
<proteinExistence type="predicted"/>
<dbReference type="RefSeq" id="WP_143030053.1">
    <property type="nucleotide sequence ID" value="NZ_FNBE01000008.1"/>
</dbReference>
<keyword evidence="1" id="KW-0233">DNA recombination</keyword>
<dbReference type="InterPro" id="IPR013762">
    <property type="entry name" value="Integrase-like_cat_sf"/>
</dbReference>
<dbReference type="AlphaFoldDB" id="A0A1G7R209"/>
<dbReference type="GO" id="GO:0003677">
    <property type="term" value="F:DNA binding"/>
    <property type="evidence" value="ECO:0007669"/>
    <property type="project" value="InterPro"/>
</dbReference>
<accession>A0A1G7R209</accession>
<evidence type="ECO:0000313" key="2">
    <source>
        <dbReference type="EMBL" id="SDG04754.1"/>
    </source>
</evidence>
<dbReference type="GO" id="GO:0015074">
    <property type="term" value="P:DNA integration"/>
    <property type="evidence" value="ECO:0007669"/>
    <property type="project" value="InterPro"/>
</dbReference>
<evidence type="ECO:0000313" key="3">
    <source>
        <dbReference type="Proteomes" id="UP000198967"/>
    </source>
</evidence>
<dbReference type="Gene3D" id="1.10.443.10">
    <property type="entry name" value="Intergrase catalytic core"/>
    <property type="match status" value="1"/>
</dbReference>
<dbReference type="SUPFAM" id="SSF55464">
    <property type="entry name" value="Origin of replication-binding domain, RBD-like"/>
    <property type="match status" value="1"/>
</dbReference>
<protein>
    <submittedName>
        <fullName evidence="2">TrwC relaxase</fullName>
    </submittedName>
</protein>